<dbReference type="Pfam" id="PF00476">
    <property type="entry name" value="DNA_pol_A"/>
    <property type="match status" value="1"/>
</dbReference>
<dbReference type="PANTHER" id="PTHR10133:SF27">
    <property type="entry name" value="DNA POLYMERASE NU"/>
    <property type="match status" value="1"/>
</dbReference>
<dbReference type="SMART" id="SM00482">
    <property type="entry name" value="POLAc"/>
    <property type="match status" value="1"/>
</dbReference>
<dbReference type="InterPro" id="IPR001098">
    <property type="entry name" value="DNA-dir_DNA_pol_A_palm_dom"/>
</dbReference>
<dbReference type="GO" id="GO:0003677">
    <property type="term" value="F:DNA binding"/>
    <property type="evidence" value="ECO:0007669"/>
    <property type="project" value="UniProtKB-KW"/>
</dbReference>
<dbReference type="InterPro" id="IPR019760">
    <property type="entry name" value="DNA-dir_DNA_pol_A_CS"/>
</dbReference>
<evidence type="ECO:0000256" key="3">
    <source>
        <dbReference type="ARBA" id="ARBA00022679"/>
    </source>
</evidence>
<dbReference type="SUPFAM" id="SSF56672">
    <property type="entry name" value="DNA/RNA polymerases"/>
    <property type="match status" value="1"/>
</dbReference>
<evidence type="ECO:0000256" key="6">
    <source>
        <dbReference type="ARBA" id="ARBA00022932"/>
    </source>
</evidence>
<dbReference type="GO" id="GO:0006302">
    <property type="term" value="P:double-strand break repair"/>
    <property type="evidence" value="ECO:0007669"/>
    <property type="project" value="TreeGrafter"/>
</dbReference>
<gene>
    <name evidence="10" type="ORF">EVA_19554</name>
</gene>
<keyword evidence="7" id="KW-0238">DNA-binding</keyword>
<organism evidence="10">
    <name type="scientific">gut metagenome</name>
    <dbReference type="NCBI Taxonomy" id="749906"/>
    <lineage>
        <taxon>unclassified sequences</taxon>
        <taxon>metagenomes</taxon>
        <taxon>organismal metagenomes</taxon>
    </lineage>
</organism>
<evidence type="ECO:0000256" key="5">
    <source>
        <dbReference type="ARBA" id="ARBA00022705"/>
    </source>
</evidence>
<evidence type="ECO:0000259" key="9">
    <source>
        <dbReference type="SMART" id="SM00482"/>
    </source>
</evidence>
<comment type="catalytic activity">
    <reaction evidence="8">
        <text>DNA(n) + a 2'-deoxyribonucleoside 5'-triphosphate = DNA(n+1) + diphosphate</text>
        <dbReference type="Rhea" id="RHEA:22508"/>
        <dbReference type="Rhea" id="RHEA-COMP:17339"/>
        <dbReference type="Rhea" id="RHEA-COMP:17340"/>
        <dbReference type="ChEBI" id="CHEBI:33019"/>
        <dbReference type="ChEBI" id="CHEBI:61560"/>
        <dbReference type="ChEBI" id="CHEBI:173112"/>
        <dbReference type="EC" id="2.7.7.7"/>
    </reaction>
</comment>
<evidence type="ECO:0000256" key="7">
    <source>
        <dbReference type="ARBA" id="ARBA00023125"/>
    </source>
</evidence>
<keyword evidence="5" id="KW-0235">DNA replication</keyword>
<protein>
    <recommendedName>
        <fullName evidence="2">DNA-directed DNA polymerase</fullName>
        <ecNumber evidence="2">2.7.7.7</ecNumber>
    </recommendedName>
</protein>
<reference evidence="10" key="1">
    <citation type="journal article" date="2012" name="PLoS ONE">
        <title>Gene sets for utilization of primary and secondary nutrition supplies in the distal gut of endangered iberian lynx.</title>
        <authorList>
            <person name="Alcaide M."/>
            <person name="Messina E."/>
            <person name="Richter M."/>
            <person name="Bargiela R."/>
            <person name="Peplies J."/>
            <person name="Huws S.A."/>
            <person name="Newbold C.J."/>
            <person name="Golyshin P.N."/>
            <person name="Simon M.A."/>
            <person name="Lopez G."/>
            <person name="Yakimov M.M."/>
            <person name="Ferrer M."/>
        </authorList>
    </citation>
    <scope>NUCLEOTIDE SEQUENCE</scope>
</reference>
<sequence length="173" mass="19778">QAYREAQDIHRITASQVFHIPFNEVTPLQRRNAKAVNFGIVYGISSFGLSQDLSITRKEAAEYIQNYFDTYPKIKGFLDGLVKFGKEEGYVVTMFGRRRPVPELKSSNFMQRSFGERVAMNSPIQGTAADIIKIAMNRVHRRLKEEGLKSKLLLQIHDELLIETAEEEVEIVS</sequence>
<evidence type="ECO:0000313" key="10">
    <source>
        <dbReference type="EMBL" id="EJW92339.1"/>
    </source>
</evidence>
<feature type="domain" description="DNA-directed DNA polymerase family A palm" evidence="9">
    <location>
        <begin position="1"/>
        <end position="168"/>
    </location>
</feature>
<accession>J9FY92</accession>
<dbReference type="InterPro" id="IPR002298">
    <property type="entry name" value="DNA_polymerase_A"/>
</dbReference>
<evidence type="ECO:0000256" key="1">
    <source>
        <dbReference type="ARBA" id="ARBA00007705"/>
    </source>
</evidence>
<feature type="non-terminal residue" evidence="10">
    <location>
        <position position="1"/>
    </location>
</feature>
<dbReference type="GO" id="GO:0006261">
    <property type="term" value="P:DNA-templated DNA replication"/>
    <property type="evidence" value="ECO:0007669"/>
    <property type="project" value="InterPro"/>
</dbReference>
<dbReference type="AlphaFoldDB" id="J9FY92"/>
<feature type="non-terminal residue" evidence="10">
    <location>
        <position position="173"/>
    </location>
</feature>
<dbReference type="PANTHER" id="PTHR10133">
    <property type="entry name" value="DNA POLYMERASE I"/>
    <property type="match status" value="1"/>
</dbReference>
<comment type="caution">
    <text evidence="10">The sequence shown here is derived from an EMBL/GenBank/DDBJ whole genome shotgun (WGS) entry which is preliminary data.</text>
</comment>
<keyword evidence="6" id="KW-0239">DNA-directed DNA polymerase</keyword>
<proteinExistence type="inferred from homology"/>
<comment type="similarity">
    <text evidence="1">Belongs to the DNA polymerase type-A family.</text>
</comment>
<dbReference type="GO" id="GO:0003887">
    <property type="term" value="F:DNA-directed DNA polymerase activity"/>
    <property type="evidence" value="ECO:0007669"/>
    <property type="project" value="UniProtKB-KW"/>
</dbReference>
<name>J9FY92_9ZZZZ</name>
<evidence type="ECO:0000256" key="4">
    <source>
        <dbReference type="ARBA" id="ARBA00022695"/>
    </source>
</evidence>
<evidence type="ECO:0000256" key="2">
    <source>
        <dbReference type="ARBA" id="ARBA00012417"/>
    </source>
</evidence>
<keyword evidence="3" id="KW-0808">Transferase</keyword>
<evidence type="ECO:0000256" key="8">
    <source>
        <dbReference type="ARBA" id="ARBA00049244"/>
    </source>
</evidence>
<dbReference type="InterPro" id="IPR043502">
    <property type="entry name" value="DNA/RNA_pol_sf"/>
</dbReference>
<dbReference type="Gene3D" id="1.10.150.20">
    <property type="entry name" value="5' to 3' exonuclease, C-terminal subdomain"/>
    <property type="match status" value="1"/>
</dbReference>
<dbReference type="EC" id="2.7.7.7" evidence="2"/>
<dbReference type="PRINTS" id="PR00868">
    <property type="entry name" value="DNAPOLI"/>
</dbReference>
<dbReference type="EMBL" id="AMCI01007603">
    <property type="protein sequence ID" value="EJW92339.1"/>
    <property type="molecule type" value="Genomic_DNA"/>
</dbReference>
<dbReference type="PROSITE" id="PS00447">
    <property type="entry name" value="DNA_POLYMERASE_A"/>
    <property type="match status" value="1"/>
</dbReference>
<dbReference type="FunFam" id="1.10.150.20:FF:000002">
    <property type="entry name" value="DNA polymerase I"/>
    <property type="match status" value="1"/>
</dbReference>
<keyword evidence="4" id="KW-0548">Nucleotidyltransferase</keyword>